<feature type="signal peptide" evidence="1">
    <location>
        <begin position="1"/>
        <end position="16"/>
    </location>
</feature>
<keyword evidence="3" id="KW-1185">Reference proteome</keyword>
<dbReference type="SUPFAM" id="SSF51126">
    <property type="entry name" value="Pectin lyase-like"/>
    <property type="match status" value="1"/>
</dbReference>
<dbReference type="Proteomes" id="UP001159405">
    <property type="component" value="Unassembled WGS sequence"/>
</dbReference>
<evidence type="ECO:0000313" key="3">
    <source>
        <dbReference type="Proteomes" id="UP001159405"/>
    </source>
</evidence>
<gene>
    <name evidence="2" type="ORF">PLOB_00003189</name>
</gene>
<keyword evidence="1" id="KW-0732">Signal</keyword>
<proteinExistence type="predicted"/>
<dbReference type="EMBL" id="CALNXK010000111">
    <property type="protein sequence ID" value="CAH3158495.1"/>
    <property type="molecule type" value="Genomic_DNA"/>
</dbReference>
<reference evidence="2 3" key="1">
    <citation type="submission" date="2022-05" db="EMBL/GenBank/DDBJ databases">
        <authorList>
            <consortium name="Genoscope - CEA"/>
            <person name="William W."/>
        </authorList>
    </citation>
    <scope>NUCLEOTIDE SEQUENCE [LARGE SCALE GENOMIC DNA]</scope>
</reference>
<organism evidence="2 3">
    <name type="scientific">Porites lobata</name>
    <dbReference type="NCBI Taxonomy" id="104759"/>
    <lineage>
        <taxon>Eukaryota</taxon>
        <taxon>Metazoa</taxon>
        <taxon>Cnidaria</taxon>
        <taxon>Anthozoa</taxon>
        <taxon>Hexacorallia</taxon>
        <taxon>Scleractinia</taxon>
        <taxon>Fungiina</taxon>
        <taxon>Poritidae</taxon>
        <taxon>Porites</taxon>
    </lineage>
</organism>
<accession>A0ABN8QBD7</accession>
<comment type="caution">
    <text evidence="2">The sequence shown here is derived from an EMBL/GenBank/DDBJ whole genome shotgun (WGS) entry which is preliminary data.</text>
</comment>
<evidence type="ECO:0000313" key="2">
    <source>
        <dbReference type="EMBL" id="CAH3158495.1"/>
    </source>
</evidence>
<protein>
    <submittedName>
        <fullName evidence="2">Uncharacterized protein</fullName>
    </submittedName>
</protein>
<feature type="chain" id="PRO_5045160433" evidence="1">
    <location>
        <begin position="17"/>
        <end position="176"/>
    </location>
</feature>
<sequence>MPLSVFFFGSILGVSASQWYVSRLNGTVEDGCGLVKSRPCKHIYQATTLAHEGDVINIDGSGTSRDPYPCDVYTRMHIQHIAGISIASYTTQAFVACGSKSLQLSCDFRSSSSGGIFLEGITFVNTSLNLVDCSLKMSGVMFVNSSNDAFSLNFSRGFTGTISISGCTFYNIQDSR</sequence>
<dbReference type="InterPro" id="IPR011050">
    <property type="entry name" value="Pectin_lyase_fold/virulence"/>
</dbReference>
<name>A0ABN8QBD7_9CNID</name>
<evidence type="ECO:0000256" key="1">
    <source>
        <dbReference type="SAM" id="SignalP"/>
    </source>
</evidence>